<keyword evidence="3" id="KW-1185">Reference proteome</keyword>
<accession>A0AAD3CN73</accession>
<proteinExistence type="predicted"/>
<feature type="compositionally biased region" description="Basic and acidic residues" evidence="1">
    <location>
        <begin position="161"/>
        <end position="182"/>
    </location>
</feature>
<name>A0AAD3CN73_9STRA</name>
<gene>
    <name evidence="2" type="ORF">CTEN210_04219</name>
</gene>
<evidence type="ECO:0000256" key="1">
    <source>
        <dbReference type="SAM" id="MobiDB-lite"/>
    </source>
</evidence>
<evidence type="ECO:0000313" key="2">
    <source>
        <dbReference type="EMBL" id="GFH47744.1"/>
    </source>
</evidence>
<dbReference type="EMBL" id="BLLK01000023">
    <property type="protein sequence ID" value="GFH47744.1"/>
    <property type="molecule type" value="Genomic_DNA"/>
</dbReference>
<dbReference type="AlphaFoldDB" id="A0AAD3CN73"/>
<organism evidence="2 3">
    <name type="scientific">Chaetoceros tenuissimus</name>
    <dbReference type="NCBI Taxonomy" id="426638"/>
    <lineage>
        <taxon>Eukaryota</taxon>
        <taxon>Sar</taxon>
        <taxon>Stramenopiles</taxon>
        <taxon>Ochrophyta</taxon>
        <taxon>Bacillariophyta</taxon>
        <taxon>Coscinodiscophyceae</taxon>
        <taxon>Chaetocerotophycidae</taxon>
        <taxon>Chaetocerotales</taxon>
        <taxon>Chaetocerotaceae</taxon>
        <taxon>Chaetoceros</taxon>
    </lineage>
</organism>
<sequence length="199" mass="23027">MLRKKQITKKNKKVEKFKTAAAKVRKSSVGILEETTQTEHGNKNQFLQHASKKKNIGIKSQIFGKAKNKHREHDQPVLTMTTRHVNHEKPNFLKKIRSKNCTNERELKLGTSLVRKPKVVESIDTVDKRLSDEENTILRTDTSISTVTDVMDNTKSRPRHRPWEADDYEYKETETENEHSSTSKESTMANFLCMSICRS</sequence>
<reference evidence="2 3" key="1">
    <citation type="journal article" date="2021" name="Sci. Rep.">
        <title>The genome of the diatom Chaetoceros tenuissimus carries an ancient integrated fragment of an extant virus.</title>
        <authorList>
            <person name="Hongo Y."/>
            <person name="Kimura K."/>
            <person name="Takaki Y."/>
            <person name="Yoshida Y."/>
            <person name="Baba S."/>
            <person name="Kobayashi G."/>
            <person name="Nagasaki K."/>
            <person name="Hano T."/>
            <person name="Tomaru Y."/>
        </authorList>
    </citation>
    <scope>NUCLEOTIDE SEQUENCE [LARGE SCALE GENOMIC DNA]</scope>
    <source>
        <strain evidence="2 3">NIES-3715</strain>
    </source>
</reference>
<protein>
    <submittedName>
        <fullName evidence="2">Uncharacterized protein</fullName>
    </submittedName>
</protein>
<comment type="caution">
    <text evidence="2">The sequence shown here is derived from an EMBL/GenBank/DDBJ whole genome shotgun (WGS) entry which is preliminary data.</text>
</comment>
<evidence type="ECO:0000313" key="3">
    <source>
        <dbReference type="Proteomes" id="UP001054902"/>
    </source>
</evidence>
<dbReference type="Proteomes" id="UP001054902">
    <property type="component" value="Unassembled WGS sequence"/>
</dbReference>
<feature type="region of interest" description="Disordered" evidence="1">
    <location>
        <begin position="151"/>
        <end position="185"/>
    </location>
</feature>